<keyword evidence="2" id="KW-1185">Reference proteome</keyword>
<dbReference type="Proteomes" id="UP001321542">
    <property type="component" value="Chromosome"/>
</dbReference>
<protein>
    <recommendedName>
        <fullName evidence="3">Secreted protein</fullName>
    </recommendedName>
</protein>
<organism evidence="1 2">
    <name type="scientific">Streptomyces graminofaciens</name>
    <dbReference type="NCBI Taxonomy" id="68212"/>
    <lineage>
        <taxon>Bacteria</taxon>
        <taxon>Bacillati</taxon>
        <taxon>Actinomycetota</taxon>
        <taxon>Actinomycetes</taxon>
        <taxon>Kitasatosporales</taxon>
        <taxon>Streptomycetaceae</taxon>
        <taxon>Streptomyces</taxon>
    </lineage>
</organism>
<gene>
    <name evidence="1" type="ORF">SGFS_093030</name>
</gene>
<evidence type="ECO:0000313" key="1">
    <source>
        <dbReference type="EMBL" id="BBC38009.1"/>
    </source>
</evidence>
<reference evidence="1 2" key="2">
    <citation type="journal article" date="2023" name="ChemBioChem">
        <title>Acyltransferase Domain Exchange between Two Independent Type I Polyketide Synthases in the Same Producer Strain of Macrolide Antibiotics.</title>
        <authorList>
            <person name="Kudo F."/>
            <person name="Kishikawa K."/>
            <person name="Tsuboi K."/>
            <person name="Kido T."/>
            <person name="Usui T."/>
            <person name="Hashimoto J."/>
            <person name="Shin-Ya K."/>
            <person name="Miyanaga A."/>
            <person name="Eguchi T."/>
        </authorList>
    </citation>
    <scope>NUCLEOTIDE SEQUENCE [LARGE SCALE GENOMIC DNA]</scope>
    <source>
        <strain evidence="1 2">A-8890</strain>
    </source>
</reference>
<dbReference type="EMBL" id="AP018448">
    <property type="protein sequence ID" value="BBC38009.1"/>
    <property type="molecule type" value="Genomic_DNA"/>
</dbReference>
<proteinExistence type="predicted"/>
<accession>A0ABN5VXA4</accession>
<sequence>MATLVLPAPAGPMSSTASVVVVGSGAPGAGGGLGMLTGPPGGSCTCPVVSLGTEAWCGTCAGGCAGAPVKPGAGGGT</sequence>
<name>A0ABN5VXA4_9ACTN</name>
<evidence type="ECO:0008006" key="3">
    <source>
        <dbReference type="Google" id="ProtNLM"/>
    </source>
</evidence>
<reference evidence="1 2" key="1">
    <citation type="journal article" date="2010" name="ChemBioChem">
        <title>Cloning and characterization of the biosynthetic gene cluster of 16-membered macrolide antibiotic FD-891: involvement of a dual functional cytochrome P450 monooxygenase catalyzing epoxidation and hydroxylation.</title>
        <authorList>
            <person name="Kudo F."/>
            <person name="Motegi A."/>
            <person name="Mizoue K."/>
            <person name="Eguchi T."/>
        </authorList>
    </citation>
    <scope>NUCLEOTIDE SEQUENCE [LARGE SCALE GENOMIC DNA]</scope>
    <source>
        <strain evidence="1 2">A-8890</strain>
    </source>
</reference>
<evidence type="ECO:0000313" key="2">
    <source>
        <dbReference type="Proteomes" id="UP001321542"/>
    </source>
</evidence>